<evidence type="ECO:0000313" key="2">
    <source>
        <dbReference type="Proteomes" id="UP000664844"/>
    </source>
</evidence>
<proteinExistence type="predicted"/>
<comment type="caution">
    <text evidence="1">The sequence shown here is derived from an EMBL/GenBank/DDBJ whole genome shotgun (WGS) entry which is preliminary data.</text>
</comment>
<name>A0ABS3FTN7_9CYAN</name>
<dbReference type="EMBL" id="JAFLQW010000393">
    <property type="protein sequence ID" value="MBO0350364.1"/>
    <property type="molecule type" value="Genomic_DNA"/>
</dbReference>
<accession>A0ABS3FTN7</accession>
<keyword evidence="2" id="KW-1185">Reference proteome</keyword>
<protein>
    <submittedName>
        <fullName evidence="1">Uncharacterized protein</fullName>
    </submittedName>
</protein>
<reference evidence="1 2" key="1">
    <citation type="submission" date="2021-03" db="EMBL/GenBank/DDBJ databases">
        <title>Metabolic Capacity of the Antarctic Cyanobacterium Phormidium pseudopriestleyi that Sustains Oxygenic Photosynthesis in the Presence of Hydrogen Sulfide.</title>
        <authorList>
            <person name="Lumian J.E."/>
            <person name="Jungblut A.D."/>
            <person name="Dillon M.L."/>
            <person name="Hawes I."/>
            <person name="Doran P.T."/>
            <person name="Mackey T.J."/>
            <person name="Dick G.J."/>
            <person name="Grettenberger C.L."/>
            <person name="Sumner D.Y."/>
        </authorList>
    </citation>
    <scope>NUCLEOTIDE SEQUENCE [LARGE SCALE GENOMIC DNA]</scope>
    <source>
        <strain evidence="1 2">FRX01</strain>
    </source>
</reference>
<evidence type="ECO:0000313" key="1">
    <source>
        <dbReference type="EMBL" id="MBO0350364.1"/>
    </source>
</evidence>
<organism evidence="1 2">
    <name type="scientific">Phormidium pseudopriestleyi FRX01</name>
    <dbReference type="NCBI Taxonomy" id="1759528"/>
    <lineage>
        <taxon>Bacteria</taxon>
        <taxon>Bacillati</taxon>
        <taxon>Cyanobacteriota</taxon>
        <taxon>Cyanophyceae</taxon>
        <taxon>Oscillatoriophycideae</taxon>
        <taxon>Oscillatoriales</taxon>
        <taxon>Oscillatoriaceae</taxon>
        <taxon>Phormidium</taxon>
    </lineage>
</organism>
<gene>
    <name evidence="1" type="ORF">J0895_14885</name>
</gene>
<dbReference type="Proteomes" id="UP000664844">
    <property type="component" value="Unassembled WGS sequence"/>
</dbReference>
<sequence length="160" mass="18468">MNSKKIITQLSAVFVLTLGSLILSPTIANSQQLTQETIERWGDDFFYSVNPQLSRRKLRANETLYIREWNAIQRVVPTILVYRNNECIQGYSWLLVNYDDNNAREGRLLVSEALDKVADAIFYSRNPELGGRKIRPGETALANEWMRIRRAVSLLPPCFY</sequence>
<dbReference type="RefSeq" id="WP_207088845.1">
    <property type="nucleotide sequence ID" value="NZ_JAFLQW010000393.1"/>
</dbReference>